<dbReference type="Gene3D" id="3.40.50.2300">
    <property type="match status" value="2"/>
</dbReference>
<dbReference type="GO" id="GO:0030313">
    <property type="term" value="C:cell envelope"/>
    <property type="evidence" value="ECO:0007669"/>
    <property type="project" value="UniProtKB-SubCell"/>
</dbReference>
<dbReference type="EMBL" id="CAFBPI010000049">
    <property type="protein sequence ID" value="CAB5017856.1"/>
    <property type="molecule type" value="Genomic_DNA"/>
</dbReference>
<sequence length="337" mass="35293">MKAASKFRAGAIAVVAIAAVAATSVLPASAGQYDFRKAVPGSGKGITIGMIGLDDAIGFGKDVHDSIAREAKKAGATLVFCDSKLDAAKALNCAKTFKLKKVQGYLNFQPVASASKSICKAGPQVPVISIDIEQDPCQTAFMGADNSFAGEVSGTALGNYFKKKFNCEFDSFISLEDYGVGVVNAARMGGYRTGFEAVCGKIGDKLIQIDAGRLEPALAKMKDALTTLPNAKKVIVVAINDEGIQGAFAAAKAVGRGDDIYAAGQGASASAWCDIKNTPNWIADTAYFPERYGEIGVPYLLDLIKGKKVPFQLKIKHVAVNADNLFTVFPAAKAKCA</sequence>
<dbReference type="SUPFAM" id="SSF53822">
    <property type="entry name" value="Periplasmic binding protein-like I"/>
    <property type="match status" value="1"/>
</dbReference>
<dbReference type="EMBL" id="CAEZSC010000069">
    <property type="protein sequence ID" value="CAB4540244.1"/>
    <property type="molecule type" value="Genomic_DNA"/>
</dbReference>
<evidence type="ECO:0000313" key="6">
    <source>
        <dbReference type="EMBL" id="CAB4590524.1"/>
    </source>
</evidence>
<evidence type="ECO:0000256" key="3">
    <source>
        <dbReference type="ARBA" id="ARBA00022729"/>
    </source>
</evidence>
<evidence type="ECO:0000313" key="7">
    <source>
        <dbReference type="EMBL" id="CAB4612429.1"/>
    </source>
</evidence>
<organism evidence="6">
    <name type="scientific">freshwater metagenome</name>
    <dbReference type="NCBI Taxonomy" id="449393"/>
    <lineage>
        <taxon>unclassified sequences</taxon>
        <taxon>metagenomes</taxon>
        <taxon>ecological metagenomes</taxon>
    </lineage>
</organism>
<evidence type="ECO:0000256" key="1">
    <source>
        <dbReference type="ARBA" id="ARBA00004196"/>
    </source>
</evidence>
<evidence type="ECO:0000313" key="5">
    <source>
        <dbReference type="EMBL" id="CAB4540244.1"/>
    </source>
</evidence>
<comment type="subcellular location">
    <subcellularLocation>
        <location evidence="1">Cell envelope</location>
    </subcellularLocation>
</comment>
<gene>
    <name evidence="5" type="ORF">UFOPK1380_01009</name>
    <name evidence="6" type="ORF">UFOPK1778_00671</name>
    <name evidence="7" type="ORF">UFOPK1863_00490</name>
    <name evidence="8" type="ORF">UFOPK3874_00209</name>
    <name evidence="9" type="ORF">UFOPK4095_00832</name>
</gene>
<comment type="similarity">
    <text evidence="2">Belongs to the bacterial solute-binding protein 2 family.</text>
</comment>
<keyword evidence="3" id="KW-0732">Signal</keyword>
<evidence type="ECO:0000259" key="4">
    <source>
        <dbReference type="Pfam" id="PF13407"/>
    </source>
</evidence>
<dbReference type="EMBL" id="CAEZUY010000032">
    <property type="protein sequence ID" value="CAB4612429.1"/>
    <property type="molecule type" value="Genomic_DNA"/>
</dbReference>
<evidence type="ECO:0000313" key="9">
    <source>
        <dbReference type="EMBL" id="CAB5017856.1"/>
    </source>
</evidence>
<dbReference type="InterPro" id="IPR028082">
    <property type="entry name" value="Peripla_BP_I"/>
</dbReference>
<name>A0A6J6FU49_9ZZZZ</name>
<dbReference type="PANTHER" id="PTHR46847:SF1">
    <property type="entry name" value="D-ALLOSE-BINDING PERIPLASMIC PROTEIN-RELATED"/>
    <property type="match status" value="1"/>
</dbReference>
<evidence type="ECO:0000256" key="2">
    <source>
        <dbReference type="ARBA" id="ARBA00007639"/>
    </source>
</evidence>
<dbReference type="GO" id="GO:0030246">
    <property type="term" value="F:carbohydrate binding"/>
    <property type="evidence" value="ECO:0007669"/>
    <property type="project" value="UniProtKB-ARBA"/>
</dbReference>
<accession>A0A6J6FU49</accession>
<protein>
    <submittedName>
        <fullName evidence="6">Unannotated protein</fullName>
    </submittedName>
</protein>
<dbReference type="EMBL" id="CAEZUD010000029">
    <property type="protein sequence ID" value="CAB4590524.1"/>
    <property type="molecule type" value="Genomic_DNA"/>
</dbReference>
<reference evidence="6" key="1">
    <citation type="submission" date="2020-05" db="EMBL/GenBank/DDBJ databases">
        <authorList>
            <person name="Chiriac C."/>
            <person name="Salcher M."/>
            <person name="Ghai R."/>
            <person name="Kavagutti S V."/>
        </authorList>
    </citation>
    <scope>NUCLEOTIDE SEQUENCE</scope>
</reference>
<dbReference type="Pfam" id="PF13407">
    <property type="entry name" value="Peripla_BP_4"/>
    <property type="match status" value="1"/>
</dbReference>
<proteinExistence type="inferred from homology"/>
<feature type="domain" description="Periplasmic binding protein" evidence="4">
    <location>
        <begin position="48"/>
        <end position="308"/>
    </location>
</feature>
<dbReference type="EMBL" id="CAFBNS010000021">
    <property type="protein sequence ID" value="CAB4955518.1"/>
    <property type="molecule type" value="Genomic_DNA"/>
</dbReference>
<dbReference type="PANTHER" id="PTHR46847">
    <property type="entry name" value="D-ALLOSE-BINDING PERIPLASMIC PROTEIN-RELATED"/>
    <property type="match status" value="1"/>
</dbReference>
<evidence type="ECO:0000313" key="8">
    <source>
        <dbReference type="EMBL" id="CAB4955518.1"/>
    </source>
</evidence>
<dbReference type="InterPro" id="IPR025997">
    <property type="entry name" value="SBP_2_dom"/>
</dbReference>
<dbReference type="AlphaFoldDB" id="A0A6J6FU49"/>